<organism evidence="12 13">
    <name type="scientific">Kutzneria kofuensis</name>
    <dbReference type="NCBI Taxonomy" id="103725"/>
    <lineage>
        <taxon>Bacteria</taxon>
        <taxon>Bacillati</taxon>
        <taxon>Actinomycetota</taxon>
        <taxon>Actinomycetes</taxon>
        <taxon>Pseudonocardiales</taxon>
        <taxon>Pseudonocardiaceae</taxon>
        <taxon>Kutzneria</taxon>
    </lineage>
</organism>
<evidence type="ECO:0000256" key="9">
    <source>
        <dbReference type="ARBA" id="ARBA00038850"/>
    </source>
</evidence>
<evidence type="ECO:0000313" key="13">
    <source>
        <dbReference type="Proteomes" id="UP000585638"/>
    </source>
</evidence>
<dbReference type="PANTHER" id="PTHR43166">
    <property type="entry name" value="AMINO ACID IMPORT ATP-BINDING PROTEIN"/>
    <property type="match status" value="1"/>
</dbReference>
<evidence type="ECO:0000256" key="2">
    <source>
        <dbReference type="ARBA" id="ARBA00005417"/>
    </source>
</evidence>
<comment type="subcellular location">
    <subcellularLocation>
        <location evidence="1">Cell membrane</location>
        <topology evidence="1">Peripheral membrane protein</topology>
    </subcellularLocation>
</comment>
<keyword evidence="13" id="KW-1185">Reference proteome</keyword>
<dbReference type="GO" id="GO:0015426">
    <property type="term" value="F:ATPase-coupled polar amino acid-transporter activity"/>
    <property type="evidence" value="ECO:0007669"/>
    <property type="project" value="UniProtKB-EC"/>
</dbReference>
<evidence type="ECO:0000259" key="11">
    <source>
        <dbReference type="PROSITE" id="PS50893"/>
    </source>
</evidence>
<reference evidence="12 13" key="1">
    <citation type="submission" date="2020-08" db="EMBL/GenBank/DDBJ databases">
        <title>Sequencing the genomes of 1000 actinobacteria strains.</title>
        <authorList>
            <person name="Klenk H.-P."/>
        </authorList>
    </citation>
    <scope>NUCLEOTIDE SEQUENCE [LARGE SCALE GENOMIC DNA]</scope>
    <source>
        <strain evidence="12 13">DSM 43851</strain>
    </source>
</reference>
<dbReference type="FunFam" id="3.40.50.300:FF:000020">
    <property type="entry name" value="Amino acid ABC transporter ATP-binding component"/>
    <property type="match status" value="1"/>
</dbReference>
<dbReference type="AlphaFoldDB" id="A0A7W9KHP9"/>
<keyword evidence="8" id="KW-0472">Membrane</keyword>
<dbReference type="InterPro" id="IPR050086">
    <property type="entry name" value="MetN_ABC_transporter-like"/>
</dbReference>
<dbReference type="SUPFAM" id="SSF52540">
    <property type="entry name" value="P-loop containing nucleoside triphosphate hydrolases"/>
    <property type="match status" value="1"/>
</dbReference>
<dbReference type="EC" id="7.4.2.1" evidence="9"/>
<evidence type="ECO:0000256" key="10">
    <source>
        <dbReference type="ARBA" id="ARBA00047624"/>
    </source>
</evidence>
<evidence type="ECO:0000313" key="12">
    <source>
        <dbReference type="EMBL" id="MBB5892755.1"/>
    </source>
</evidence>
<dbReference type="Gene3D" id="3.40.50.300">
    <property type="entry name" value="P-loop containing nucleotide triphosphate hydrolases"/>
    <property type="match status" value="1"/>
</dbReference>
<dbReference type="InterPro" id="IPR027417">
    <property type="entry name" value="P-loop_NTPase"/>
</dbReference>
<keyword evidence="6 12" id="KW-0067">ATP-binding</keyword>
<keyword evidence="5" id="KW-0547">Nucleotide-binding</keyword>
<dbReference type="GO" id="GO:0005524">
    <property type="term" value="F:ATP binding"/>
    <property type="evidence" value="ECO:0007669"/>
    <property type="project" value="UniProtKB-KW"/>
</dbReference>
<dbReference type="SMART" id="SM00382">
    <property type="entry name" value="AAA"/>
    <property type="match status" value="1"/>
</dbReference>
<dbReference type="EMBL" id="JACHIR010000001">
    <property type="protein sequence ID" value="MBB5892755.1"/>
    <property type="molecule type" value="Genomic_DNA"/>
</dbReference>
<evidence type="ECO:0000256" key="4">
    <source>
        <dbReference type="ARBA" id="ARBA00022475"/>
    </source>
</evidence>
<dbReference type="InterPro" id="IPR003593">
    <property type="entry name" value="AAA+_ATPase"/>
</dbReference>
<dbReference type="InterPro" id="IPR017871">
    <property type="entry name" value="ABC_transporter-like_CS"/>
</dbReference>
<dbReference type="Pfam" id="PF00005">
    <property type="entry name" value="ABC_tran"/>
    <property type="match status" value="1"/>
</dbReference>
<dbReference type="InterPro" id="IPR003439">
    <property type="entry name" value="ABC_transporter-like_ATP-bd"/>
</dbReference>
<accession>A0A7W9KHP9</accession>
<keyword evidence="7" id="KW-0029">Amino-acid transport</keyword>
<evidence type="ECO:0000256" key="1">
    <source>
        <dbReference type="ARBA" id="ARBA00004202"/>
    </source>
</evidence>
<gene>
    <name evidence="12" type="ORF">BJ998_003951</name>
</gene>
<dbReference type="PROSITE" id="PS00211">
    <property type="entry name" value="ABC_TRANSPORTER_1"/>
    <property type="match status" value="1"/>
</dbReference>
<dbReference type="Proteomes" id="UP000585638">
    <property type="component" value="Unassembled WGS sequence"/>
</dbReference>
<name>A0A7W9KHP9_9PSEU</name>
<comment type="catalytic activity">
    <reaction evidence="10">
        <text>a polar amino acid(out) + ATP + H2O = a polar amino acid(in) + ADP + phosphate + H(+)</text>
        <dbReference type="Rhea" id="RHEA:14673"/>
        <dbReference type="ChEBI" id="CHEBI:15377"/>
        <dbReference type="ChEBI" id="CHEBI:15378"/>
        <dbReference type="ChEBI" id="CHEBI:30616"/>
        <dbReference type="ChEBI" id="CHEBI:43474"/>
        <dbReference type="ChEBI" id="CHEBI:62031"/>
        <dbReference type="ChEBI" id="CHEBI:456216"/>
        <dbReference type="EC" id="7.4.2.1"/>
    </reaction>
    <physiologicalReaction direction="left-to-right" evidence="10">
        <dbReference type="Rhea" id="RHEA:14674"/>
    </physiologicalReaction>
</comment>
<feature type="domain" description="ABC transporter" evidence="11">
    <location>
        <begin position="4"/>
        <end position="238"/>
    </location>
</feature>
<keyword evidence="3" id="KW-0813">Transport</keyword>
<dbReference type="InterPro" id="IPR030679">
    <property type="entry name" value="ABC_ATPase_HisP-typ"/>
</dbReference>
<dbReference type="GO" id="GO:0005886">
    <property type="term" value="C:plasma membrane"/>
    <property type="evidence" value="ECO:0007669"/>
    <property type="project" value="UniProtKB-SubCell"/>
</dbReference>
<evidence type="ECO:0000256" key="3">
    <source>
        <dbReference type="ARBA" id="ARBA00022448"/>
    </source>
</evidence>
<dbReference type="CDD" id="cd03262">
    <property type="entry name" value="ABC_HisP_GlnQ"/>
    <property type="match status" value="1"/>
</dbReference>
<keyword evidence="4" id="KW-1003">Cell membrane</keyword>
<proteinExistence type="inferred from homology"/>
<evidence type="ECO:0000256" key="8">
    <source>
        <dbReference type="ARBA" id="ARBA00023136"/>
    </source>
</evidence>
<evidence type="ECO:0000256" key="5">
    <source>
        <dbReference type="ARBA" id="ARBA00022741"/>
    </source>
</evidence>
<sequence>MSVIEISGLHKAFGSLEVLRGIDLTVDRGDVVCIIGPSGSGKSTLLRCVNLLEQPDSGKVVVDGTELTDPDVDIDKARRRLGMVFQSFNLFNHLTVLDNLTIAQRKVLGRNREEAERVAKRNLEKVGLAGRERSMPSQLSGGQQQRAAIARALSMDPQVMLFDEPTSALDPELVGDVLGVMRALADEGMTMLVVTHEMQFAREVADTVLFMDGGVVVEQGPPEQVIGAPTQERTRTFLARVLNPTGDNP</sequence>
<comment type="similarity">
    <text evidence="2">Belongs to the ABC transporter superfamily.</text>
</comment>
<dbReference type="GO" id="GO:0016887">
    <property type="term" value="F:ATP hydrolysis activity"/>
    <property type="evidence" value="ECO:0007669"/>
    <property type="project" value="InterPro"/>
</dbReference>
<evidence type="ECO:0000256" key="6">
    <source>
        <dbReference type="ARBA" id="ARBA00022840"/>
    </source>
</evidence>
<protein>
    <recommendedName>
        <fullName evidence="9">ABC-type polar-amino-acid transporter</fullName>
        <ecNumber evidence="9">7.4.2.1</ecNumber>
    </recommendedName>
</protein>
<evidence type="ECO:0000256" key="7">
    <source>
        <dbReference type="ARBA" id="ARBA00022970"/>
    </source>
</evidence>
<dbReference type="PANTHER" id="PTHR43166:SF9">
    <property type="entry name" value="GLUTAMATE_ASPARTATE IMPORT ATP-BINDING PROTEIN GLTL"/>
    <property type="match status" value="1"/>
</dbReference>
<dbReference type="RefSeq" id="WP_184863695.1">
    <property type="nucleotide sequence ID" value="NZ_BAAAWY010000001.1"/>
</dbReference>
<dbReference type="PROSITE" id="PS50893">
    <property type="entry name" value="ABC_TRANSPORTER_2"/>
    <property type="match status" value="1"/>
</dbReference>
<comment type="caution">
    <text evidence="12">The sequence shown here is derived from an EMBL/GenBank/DDBJ whole genome shotgun (WGS) entry which is preliminary data.</text>
</comment>
<dbReference type="PIRSF" id="PIRSF039085">
    <property type="entry name" value="ABC_ATPase_HisP"/>
    <property type="match status" value="1"/>
</dbReference>